<feature type="chain" id="PRO_5024438460" description="Immunoglobulin domain-containing protein" evidence="9">
    <location>
        <begin position="21"/>
        <end position="231"/>
    </location>
</feature>
<dbReference type="GO" id="GO:0002376">
    <property type="term" value="P:immune system process"/>
    <property type="evidence" value="ECO:0007669"/>
    <property type="project" value="UniProtKB-KW"/>
</dbReference>
<protein>
    <recommendedName>
        <fullName evidence="10">Immunoglobulin domain-containing protein</fullName>
    </recommendedName>
</protein>
<dbReference type="OrthoDB" id="8871851at2759"/>
<dbReference type="InterPro" id="IPR013106">
    <property type="entry name" value="Ig_V-set"/>
</dbReference>
<dbReference type="SUPFAM" id="SSF48726">
    <property type="entry name" value="Immunoglobulin"/>
    <property type="match status" value="1"/>
</dbReference>
<evidence type="ECO:0000313" key="12">
    <source>
        <dbReference type="Proteomes" id="UP000327468"/>
    </source>
</evidence>
<evidence type="ECO:0000313" key="11">
    <source>
        <dbReference type="EMBL" id="KAB5565290.1"/>
    </source>
</evidence>
<evidence type="ECO:0000256" key="8">
    <source>
        <dbReference type="SAM" id="Phobius"/>
    </source>
</evidence>
<feature type="transmembrane region" description="Helical" evidence="8">
    <location>
        <begin position="148"/>
        <end position="170"/>
    </location>
</feature>
<dbReference type="Proteomes" id="UP000327468">
    <property type="component" value="Chromosome 9"/>
</dbReference>
<evidence type="ECO:0000259" key="10">
    <source>
        <dbReference type="SMART" id="SM00409"/>
    </source>
</evidence>
<feature type="signal peptide" evidence="9">
    <location>
        <begin position="1"/>
        <end position="20"/>
    </location>
</feature>
<keyword evidence="8" id="KW-0812">Transmembrane</keyword>
<keyword evidence="12" id="KW-1185">Reference proteome</keyword>
<keyword evidence="2" id="KW-1003">Cell membrane</keyword>
<dbReference type="GO" id="GO:0009617">
    <property type="term" value="P:response to bacterium"/>
    <property type="evidence" value="ECO:0007669"/>
    <property type="project" value="TreeGrafter"/>
</dbReference>
<evidence type="ECO:0000256" key="4">
    <source>
        <dbReference type="ARBA" id="ARBA00022859"/>
    </source>
</evidence>
<comment type="subcellular location">
    <subcellularLocation>
        <location evidence="1">Cell membrane</location>
    </subcellularLocation>
</comment>
<keyword evidence="6" id="KW-1015">Disulfide bond</keyword>
<evidence type="ECO:0000256" key="6">
    <source>
        <dbReference type="ARBA" id="ARBA00023157"/>
    </source>
</evidence>
<organism evidence="11 12">
    <name type="scientific">Pangasianodon hypophthalmus</name>
    <name type="common">Striped catfish</name>
    <name type="synonym">Helicophagus hypophthalmus</name>
    <dbReference type="NCBI Taxonomy" id="310915"/>
    <lineage>
        <taxon>Eukaryota</taxon>
        <taxon>Metazoa</taxon>
        <taxon>Chordata</taxon>
        <taxon>Craniata</taxon>
        <taxon>Vertebrata</taxon>
        <taxon>Euteleostomi</taxon>
        <taxon>Actinopterygii</taxon>
        <taxon>Neopterygii</taxon>
        <taxon>Teleostei</taxon>
        <taxon>Ostariophysi</taxon>
        <taxon>Siluriformes</taxon>
        <taxon>Pangasiidae</taxon>
        <taxon>Pangasianodon</taxon>
    </lineage>
</organism>
<dbReference type="InterPro" id="IPR036179">
    <property type="entry name" value="Ig-like_dom_sf"/>
</dbReference>
<dbReference type="EMBL" id="VFJC01000010">
    <property type="protein sequence ID" value="KAB5565290.1"/>
    <property type="molecule type" value="Genomic_DNA"/>
</dbReference>
<dbReference type="Pfam" id="PF07686">
    <property type="entry name" value="V-set"/>
    <property type="match status" value="1"/>
</dbReference>
<keyword evidence="8" id="KW-1133">Transmembrane helix</keyword>
<dbReference type="GO" id="GO:0005886">
    <property type="term" value="C:plasma membrane"/>
    <property type="evidence" value="ECO:0007669"/>
    <property type="project" value="UniProtKB-SubCell"/>
</dbReference>
<keyword evidence="3 9" id="KW-0732">Signal</keyword>
<keyword evidence="5 8" id="KW-0472">Membrane</keyword>
<evidence type="ECO:0000256" key="3">
    <source>
        <dbReference type="ARBA" id="ARBA00022729"/>
    </source>
</evidence>
<dbReference type="InterPro" id="IPR013783">
    <property type="entry name" value="Ig-like_fold"/>
</dbReference>
<dbReference type="InterPro" id="IPR003599">
    <property type="entry name" value="Ig_sub"/>
</dbReference>
<evidence type="ECO:0000256" key="7">
    <source>
        <dbReference type="ARBA" id="ARBA00023180"/>
    </source>
</evidence>
<keyword evidence="7" id="KW-0325">Glycoprotein</keyword>
<name>A0A5N5NCB5_PANHP</name>
<dbReference type="PANTHER" id="PTHR19433:SF111">
    <property type="entry name" value="T CELL RECEPTOR ALPHA VARIABLE 4"/>
    <property type="match status" value="1"/>
</dbReference>
<dbReference type="SMART" id="SM00409">
    <property type="entry name" value="IG"/>
    <property type="match status" value="1"/>
</dbReference>
<proteinExistence type="predicted"/>
<accession>A0A5N5NCB5</accession>
<dbReference type="Gene3D" id="2.60.40.10">
    <property type="entry name" value="Immunoglobulins"/>
    <property type="match status" value="1"/>
</dbReference>
<dbReference type="PANTHER" id="PTHR19433">
    <property type="entry name" value="T-CELL RECEPTOR ALPHA CHAIN V REGION-RELATED"/>
    <property type="match status" value="1"/>
</dbReference>
<evidence type="ECO:0000256" key="2">
    <source>
        <dbReference type="ARBA" id="ARBA00022475"/>
    </source>
</evidence>
<keyword evidence="4" id="KW-0391">Immunity</keyword>
<gene>
    <name evidence="11" type="ORF">PHYPO_G00239440</name>
</gene>
<sequence length="231" mass="25648">MSRCVCLLVLLFSIFRRGLSSSSAVTQTVIPGQNITLHCNISTSNEMGWYRHIKDELTMIMSATTGNLNKEPAVNYNEDPEHFQALFQTNSGHDLCVFLIIVDIRLSDIGLYYCGARHTRGGSVNFARATSLQFTDAVKYTSGSAQCWTALISVFCALTLMFTLCLGLVYKRGLPSSSCMKCVKDNDMKETDLQYASLRHNATPRERNAPAANHNVTYDTVAKKVTKSPRV</sequence>
<evidence type="ECO:0000256" key="5">
    <source>
        <dbReference type="ARBA" id="ARBA00023136"/>
    </source>
</evidence>
<evidence type="ECO:0000256" key="1">
    <source>
        <dbReference type="ARBA" id="ARBA00004236"/>
    </source>
</evidence>
<comment type="caution">
    <text evidence="11">The sequence shown here is derived from an EMBL/GenBank/DDBJ whole genome shotgun (WGS) entry which is preliminary data.</text>
</comment>
<feature type="domain" description="Immunoglobulin" evidence="10">
    <location>
        <begin position="24"/>
        <end position="135"/>
    </location>
</feature>
<reference evidence="11 12" key="1">
    <citation type="submission" date="2019-06" db="EMBL/GenBank/DDBJ databases">
        <title>A chromosome-scale genome assembly of the striped catfish, Pangasianodon hypophthalmus.</title>
        <authorList>
            <person name="Wen M."/>
            <person name="Zahm M."/>
            <person name="Roques C."/>
            <person name="Cabau C."/>
            <person name="Klopp C."/>
            <person name="Donnadieu C."/>
            <person name="Jouanno E."/>
            <person name="Avarre J.-C."/>
            <person name="Campet M."/>
            <person name="Ha T.T.T."/>
            <person name="Dugue R."/>
            <person name="Lampietro C."/>
            <person name="Louis A."/>
            <person name="Herpin A."/>
            <person name="Echchiki A."/>
            <person name="Berthelot C."/>
            <person name="Parey E."/>
            <person name="Roest-Crollius H."/>
            <person name="Braasch I."/>
            <person name="Postlethwait J."/>
            <person name="Bobe J."/>
            <person name="Montfort J."/>
            <person name="Bouchez O."/>
            <person name="Begum T."/>
            <person name="Schartl M."/>
            <person name="Guiguen Y."/>
        </authorList>
    </citation>
    <scope>NUCLEOTIDE SEQUENCE [LARGE SCALE GENOMIC DNA]</scope>
    <source>
        <strain evidence="11 12">Indonesia</strain>
        <tissue evidence="11">Blood</tissue>
    </source>
</reference>
<dbReference type="AlphaFoldDB" id="A0A5N5NCB5"/>
<dbReference type="InterPro" id="IPR052051">
    <property type="entry name" value="TCR_complex_component"/>
</dbReference>
<evidence type="ECO:0000256" key="9">
    <source>
        <dbReference type="SAM" id="SignalP"/>
    </source>
</evidence>